<dbReference type="Gene3D" id="3.30.160.40">
    <property type="entry name" value="Porphobilinogen deaminase, C-terminal domain"/>
    <property type="match status" value="1"/>
</dbReference>
<sequence>MNTPLRLGTRRSTLALVQSRWVADALAAASGRAVELVPMSSAGDESGAPIASFGSVGVFVAALREALAAGEVDLVVHSYKDLPTAPDPRLRLAAVPVRADERDALVTRDGRAARDLAPGSRVGTGSPRRAAQLLAANPELELVPLRGNVDSRLSRVGELEGVVLAMAGLSRLDAVGPGVRPLPVEELVPAPAQGALAVECRADDPLTAAVVSTVEHGPTRCVVTAERAVLAGLDAGCTAPVGAHAHLAGGELHVTGLAAAPDGRTVLRATSSGPAESAQALGLAVAGRLRDAGAHALLAAAADLAPADPRSVPTPVAGSGT</sequence>
<dbReference type="PANTHER" id="PTHR11557">
    <property type="entry name" value="PORPHOBILINOGEN DEAMINASE"/>
    <property type="match status" value="1"/>
</dbReference>
<comment type="catalytic activity">
    <reaction evidence="7">
        <text>4 porphobilinogen + H2O = hydroxymethylbilane + 4 NH4(+)</text>
        <dbReference type="Rhea" id="RHEA:13185"/>
        <dbReference type="ChEBI" id="CHEBI:15377"/>
        <dbReference type="ChEBI" id="CHEBI:28938"/>
        <dbReference type="ChEBI" id="CHEBI:57845"/>
        <dbReference type="ChEBI" id="CHEBI:58126"/>
        <dbReference type="EC" id="2.5.1.61"/>
    </reaction>
</comment>
<dbReference type="STRING" id="1912961.BU204_21555"/>
<evidence type="ECO:0000256" key="2">
    <source>
        <dbReference type="ARBA" id="ARBA00002869"/>
    </source>
</evidence>
<dbReference type="RefSeq" id="WP_075127526.1">
    <property type="nucleotide sequence ID" value="NZ_MSIE01000040.1"/>
</dbReference>
<dbReference type="Gene3D" id="3.40.190.10">
    <property type="entry name" value="Periplasmic binding protein-like II"/>
    <property type="match status" value="2"/>
</dbReference>
<comment type="function">
    <text evidence="2">Tetrapolymerization of the monopyrrole PBG into the hydroxymethylbilane pre-uroporphyrinogen in several discrete steps.</text>
</comment>
<protein>
    <recommendedName>
        <fullName evidence="4 8">Hydroxymethylbilane synthase</fullName>
        <ecNumber evidence="4 8">2.5.1.61</ecNumber>
    </recommendedName>
</protein>
<dbReference type="PRINTS" id="PR00151">
    <property type="entry name" value="PORPHBDMNASE"/>
</dbReference>
<dbReference type="SUPFAM" id="SSF53850">
    <property type="entry name" value="Periplasmic binding protein-like II"/>
    <property type="match status" value="1"/>
</dbReference>
<keyword evidence="12" id="KW-1185">Reference proteome</keyword>
<dbReference type="PROSITE" id="PS00533">
    <property type="entry name" value="PORPHOBILINOGEN_DEAM"/>
    <property type="match status" value="1"/>
</dbReference>
<reference evidence="11 12" key="1">
    <citation type="submission" date="2016-12" db="EMBL/GenBank/DDBJ databases">
        <title>The draft genome sequence of Actinophytocola sp. 11-183.</title>
        <authorList>
            <person name="Wang W."/>
            <person name="Yuan L."/>
        </authorList>
    </citation>
    <scope>NUCLEOTIDE SEQUENCE [LARGE SCALE GENOMIC DNA]</scope>
    <source>
        <strain evidence="11 12">11-183</strain>
    </source>
</reference>
<comment type="caution">
    <text evidence="11">The sequence shown here is derived from an EMBL/GenBank/DDBJ whole genome shotgun (WGS) entry which is preliminary data.</text>
</comment>
<feature type="domain" description="Porphobilinogen deaminase C-terminal" evidence="10">
    <location>
        <begin position="223"/>
        <end position="290"/>
    </location>
</feature>
<evidence type="ECO:0000256" key="8">
    <source>
        <dbReference type="NCBIfam" id="TIGR00212"/>
    </source>
</evidence>
<name>A0A1Q8CMC5_9PSEU</name>
<evidence type="ECO:0000256" key="6">
    <source>
        <dbReference type="ARBA" id="ARBA00023244"/>
    </source>
</evidence>
<keyword evidence="6" id="KW-0627">Porphyrin biosynthesis</keyword>
<dbReference type="InterPro" id="IPR036803">
    <property type="entry name" value="Porphobilinogen_deaminase_C_sf"/>
</dbReference>
<comment type="similarity">
    <text evidence="3">Belongs to the HMBS family.</text>
</comment>
<dbReference type="NCBIfam" id="TIGR00212">
    <property type="entry name" value="hemC"/>
    <property type="match status" value="1"/>
</dbReference>
<dbReference type="GO" id="GO:0005737">
    <property type="term" value="C:cytoplasm"/>
    <property type="evidence" value="ECO:0007669"/>
    <property type="project" value="UniProtKB-UniRule"/>
</dbReference>
<feature type="domain" description="Porphobilinogen deaminase N-terminal" evidence="9">
    <location>
        <begin position="5"/>
        <end position="206"/>
    </location>
</feature>
<dbReference type="Pfam" id="PF01379">
    <property type="entry name" value="Porphobil_deam"/>
    <property type="match status" value="1"/>
</dbReference>
<evidence type="ECO:0000313" key="11">
    <source>
        <dbReference type="EMBL" id="OLF15513.1"/>
    </source>
</evidence>
<accession>A0A1Q8CMC5</accession>
<evidence type="ECO:0000259" key="9">
    <source>
        <dbReference type="Pfam" id="PF01379"/>
    </source>
</evidence>
<keyword evidence="5" id="KW-0808">Transferase</keyword>
<evidence type="ECO:0000259" key="10">
    <source>
        <dbReference type="Pfam" id="PF03900"/>
    </source>
</evidence>
<dbReference type="PANTHER" id="PTHR11557:SF0">
    <property type="entry name" value="PORPHOBILINOGEN DEAMINASE"/>
    <property type="match status" value="1"/>
</dbReference>
<comment type="cofactor">
    <cofactor evidence="1">
        <name>dipyrromethane</name>
        <dbReference type="ChEBI" id="CHEBI:60342"/>
    </cofactor>
</comment>
<proteinExistence type="inferred from homology"/>
<dbReference type="EMBL" id="MSIE01000040">
    <property type="protein sequence ID" value="OLF15513.1"/>
    <property type="molecule type" value="Genomic_DNA"/>
</dbReference>
<evidence type="ECO:0000256" key="3">
    <source>
        <dbReference type="ARBA" id="ARBA00005638"/>
    </source>
</evidence>
<dbReference type="GO" id="GO:0006783">
    <property type="term" value="P:heme biosynthetic process"/>
    <property type="evidence" value="ECO:0007669"/>
    <property type="project" value="TreeGrafter"/>
</dbReference>
<evidence type="ECO:0000256" key="4">
    <source>
        <dbReference type="ARBA" id="ARBA00012655"/>
    </source>
</evidence>
<dbReference type="Proteomes" id="UP000185596">
    <property type="component" value="Unassembled WGS sequence"/>
</dbReference>
<gene>
    <name evidence="11" type="ORF">BU204_21555</name>
</gene>
<dbReference type="InterPro" id="IPR000860">
    <property type="entry name" value="HemC"/>
</dbReference>
<dbReference type="EC" id="2.5.1.61" evidence="4 8"/>
<dbReference type="InterPro" id="IPR022417">
    <property type="entry name" value="Porphobilin_deaminase_N"/>
</dbReference>
<dbReference type="InterPro" id="IPR022419">
    <property type="entry name" value="Porphobilin_deaminase_cofac_BS"/>
</dbReference>
<evidence type="ECO:0000256" key="7">
    <source>
        <dbReference type="ARBA" id="ARBA00048169"/>
    </source>
</evidence>
<evidence type="ECO:0000256" key="1">
    <source>
        <dbReference type="ARBA" id="ARBA00001916"/>
    </source>
</evidence>
<dbReference type="PIRSF" id="PIRSF001438">
    <property type="entry name" value="4pyrrol_synth_OHMeBilane_synth"/>
    <property type="match status" value="1"/>
</dbReference>
<dbReference type="InterPro" id="IPR022418">
    <property type="entry name" value="Porphobilinogen_deaminase_C"/>
</dbReference>
<dbReference type="OrthoDB" id="9810298at2"/>
<dbReference type="SUPFAM" id="SSF54782">
    <property type="entry name" value="Porphobilinogen deaminase (hydroxymethylbilane synthase), C-terminal domain"/>
    <property type="match status" value="1"/>
</dbReference>
<dbReference type="AlphaFoldDB" id="A0A1Q8CMC5"/>
<evidence type="ECO:0000256" key="5">
    <source>
        <dbReference type="ARBA" id="ARBA00022679"/>
    </source>
</evidence>
<evidence type="ECO:0000313" key="12">
    <source>
        <dbReference type="Proteomes" id="UP000185596"/>
    </source>
</evidence>
<organism evidence="11 12">
    <name type="scientific">Actinophytocola xanthii</name>
    <dbReference type="NCBI Taxonomy" id="1912961"/>
    <lineage>
        <taxon>Bacteria</taxon>
        <taxon>Bacillati</taxon>
        <taxon>Actinomycetota</taxon>
        <taxon>Actinomycetes</taxon>
        <taxon>Pseudonocardiales</taxon>
        <taxon>Pseudonocardiaceae</taxon>
    </lineage>
</organism>
<dbReference type="GO" id="GO:0004418">
    <property type="term" value="F:hydroxymethylbilane synthase activity"/>
    <property type="evidence" value="ECO:0007669"/>
    <property type="project" value="UniProtKB-UniRule"/>
</dbReference>
<dbReference type="Pfam" id="PF03900">
    <property type="entry name" value="Porphobil_deamC"/>
    <property type="match status" value="1"/>
</dbReference>